<dbReference type="PANTHER" id="PTHR14402:SF10">
    <property type="entry name" value="3CXXC-TYPE DOMAIN-CONTAINING PROTEIN"/>
    <property type="match status" value="1"/>
</dbReference>
<evidence type="ECO:0000256" key="1">
    <source>
        <dbReference type="SAM" id="MobiDB-lite"/>
    </source>
</evidence>
<protein>
    <submittedName>
        <fullName evidence="3">Zf-3CxxC domain-containing protein</fullName>
    </submittedName>
</protein>
<keyword evidence="2" id="KW-1185">Reference proteome</keyword>
<dbReference type="GO" id="GO:0006612">
    <property type="term" value="P:protein targeting to membrane"/>
    <property type="evidence" value="ECO:0007669"/>
    <property type="project" value="TreeGrafter"/>
</dbReference>
<dbReference type="GO" id="GO:0051205">
    <property type="term" value="P:protein insertion into membrane"/>
    <property type="evidence" value="ECO:0007669"/>
    <property type="project" value="TreeGrafter"/>
</dbReference>
<dbReference type="InterPro" id="IPR026096">
    <property type="entry name" value="R-trans_p"/>
</dbReference>
<feature type="region of interest" description="Disordered" evidence="1">
    <location>
        <begin position="54"/>
        <end position="88"/>
    </location>
</feature>
<evidence type="ECO:0000313" key="3">
    <source>
        <dbReference type="WBParaSite" id="maker-uti_cns_0016409-snap-gene-0.4-mRNA-1"/>
    </source>
</evidence>
<dbReference type="GO" id="GO:0031849">
    <property type="term" value="F:olfactory receptor binding"/>
    <property type="evidence" value="ECO:0007669"/>
    <property type="project" value="TreeGrafter"/>
</dbReference>
<dbReference type="AlphaFoldDB" id="A0A1I8IUK0"/>
<organism evidence="2 3">
    <name type="scientific">Macrostomum lignano</name>
    <dbReference type="NCBI Taxonomy" id="282301"/>
    <lineage>
        <taxon>Eukaryota</taxon>
        <taxon>Metazoa</taxon>
        <taxon>Spiralia</taxon>
        <taxon>Lophotrochozoa</taxon>
        <taxon>Platyhelminthes</taxon>
        <taxon>Rhabditophora</taxon>
        <taxon>Macrostomorpha</taxon>
        <taxon>Macrostomida</taxon>
        <taxon>Macrostomidae</taxon>
        <taxon>Macrostomum</taxon>
    </lineage>
</organism>
<dbReference type="WBParaSite" id="maker-uti_cns_0016409-snap-gene-0.4-mRNA-1">
    <property type="protein sequence ID" value="maker-uti_cns_0016409-snap-gene-0.4-mRNA-1"/>
    <property type="gene ID" value="maker-uti_cns_0016409-snap-gene-0.4"/>
</dbReference>
<sequence length="308" mass="34000">MHNTAKMLAHLPPQQQLFVNCQQMAPSTAAFESSRAPAGFLQFTPVMISPNSSGRFDRGYDSDASGSYPGSSPPGSASSAPPAIYQQPSPYQPQHYQLQYSPPQYSPLQYPPQYQLQYSPVLQHPPQFQQAAYPATPAVMPQQPQQPQLDLAAWRDKFLTAFSSFSSGSWHLQIVSEPPDLHNSGVARNVWRYRQDQSADVQFVCRTCGNSSKATGHAVFWIYKNDATNTGQIWLKLYTRRCGSASGGCGQGVAEPVWRPAEAARALDSLRDHVAEAYYGAADSAIGHRQRRQSKQKLLHTTANAVEQ</sequence>
<evidence type="ECO:0000313" key="2">
    <source>
        <dbReference type="Proteomes" id="UP000095280"/>
    </source>
</evidence>
<accession>A0A1I8IUK0</accession>
<feature type="compositionally biased region" description="Low complexity" evidence="1">
    <location>
        <begin position="62"/>
        <end position="88"/>
    </location>
</feature>
<dbReference type="Proteomes" id="UP000095280">
    <property type="component" value="Unplaced"/>
</dbReference>
<reference evidence="3" key="1">
    <citation type="submission" date="2016-11" db="UniProtKB">
        <authorList>
            <consortium name="WormBaseParasite"/>
        </authorList>
    </citation>
    <scope>IDENTIFICATION</scope>
</reference>
<proteinExistence type="predicted"/>
<dbReference type="PANTHER" id="PTHR14402">
    <property type="entry name" value="RECEPTOR TRANSPORTING PROTEIN"/>
    <property type="match status" value="1"/>
</dbReference>
<name>A0A1I8IUK0_9PLAT</name>